<keyword evidence="2" id="KW-1185">Reference proteome</keyword>
<protein>
    <submittedName>
        <fullName evidence="1">SatD family protein</fullName>
    </submittedName>
</protein>
<reference evidence="1 2" key="1">
    <citation type="submission" date="2018-03" db="EMBL/GenBank/DDBJ databases">
        <title>Genomic Encyclopedia of Type Strains, Phase III (KMG-III): the genomes of soil and plant-associated and newly described type strains.</title>
        <authorList>
            <person name="Whitman W."/>
        </authorList>
    </citation>
    <scope>NUCLEOTIDE SEQUENCE [LARGE SCALE GENOMIC DNA]</scope>
    <source>
        <strain evidence="1 2">CGMCC 1.12484</strain>
    </source>
</reference>
<gene>
    <name evidence="1" type="ORF">B0I08_103187</name>
</gene>
<accession>A0A2T0VFK7</accession>
<sequence>MLIPMSEARVAVIVDLVDSKRVTNRREVQREILAAFSVVDGHVNTDDPLRATVGDEFQAVYPTVAVALEATLLARLVLPEGIDCRFGLGRGDVVDVGDSVGGVIQDGSGWWLAREAINEAHRREDARTPSLRGWFRADGDDAGLEALVNAYLLSRDHIVGAMTARARRLTVGTMLGRLQGELAKEEGITQSAVSQALRRSGGGSLSAAIDELRRLAL</sequence>
<dbReference type="InterPro" id="IPR032580">
    <property type="entry name" value="SatD"/>
</dbReference>
<evidence type="ECO:0000313" key="1">
    <source>
        <dbReference type="EMBL" id="PRY68981.1"/>
    </source>
</evidence>
<evidence type="ECO:0000313" key="2">
    <source>
        <dbReference type="Proteomes" id="UP000237983"/>
    </source>
</evidence>
<name>A0A2T0VFK7_9MICO</name>
<dbReference type="Proteomes" id="UP000237983">
    <property type="component" value="Unassembled WGS sequence"/>
</dbReference>
<dbReference type="AlphaFoldDB" id="A0A2T0VFK7"/>
<dbReference type="EMBL" id="PVTL01000003">
    <property type="protein sequence ID" value="PRY68981.1"/>
    <property type="molecule type" value="Genomic_DNA"/>
</dbReference>
<comment type="caution">
    <text evidence="1">The sequence shown here is derived from an EMBL/GenBank/DDBJ whole genome shotgun (WGS) entry which is preliminary data.</text>
</comment>
<dbReference type="Pfam" id="PF16264">
    <property type="entry name" value="SatD"/>
    <property type="match status" value="1"/>
</dbReference>
<proteinExistence type="predicted"/>
<organism evidence="1 2">
    <name type="scientific">Glaciihabitans tibetensis</name>
    <dbReference type="NCBI Taxonomy" id="1266600"/>
    <lineage>
        <taxon>Bacteria</taxon>
        <taxon>Bacillati</taxon>
        <taxon>Actinomycetota</taxon>
        <taxon>Actinomycetes</taxon>
        <taxon>Micrococcales</taxon>
        <taxon>Microbacteriaceae</taxon>
        <taxon>Glaciihabitans</taxon>
    </lineage>
</organism>